<comment type="caution">
    <text evidence="1">The sequence shown here is derived from an EMBL/GenBank/DDBJ whole genome shotgun (WGS) entry which is preliminary data.</text>
</comment>
<gene>
    <name evidence="1" type="ORF">MSIMFB_02616</name>
</gene>
<protein>
    <submittedName>
        <fullName evidence="1">Uncharacterized protein</fullName>
    </submittedName>
</protein>
<organism evidence="1 2">
    <name type="scientific">Mycobacterium simulans</name>
    <dbReference type="NCBI Taxonomy" id="627089"/>
    <lineage>
        <taxon>Bacteria</taxon>
        <taxon>Bacillati</taxon>
        <taxon>Actinomycetota</taxon>
        <taxon>Actinomycetes</taxon>
        <taxon>Mycobacteriales</taxon>
        <taxon>Mycobacteriaceae</taxon>
        <taxon>Mycobacterium</taxon>
    </lineage>
</organism>
<proteinExistence type="predicted"/>
<evidence type="ECO:0000313" key="2">
    <source>
        <dbReference type="Proteomes" id="UP000554965"/>
    </source>
</evidence>
<reference evidence="1 2" key="1">
    <citation type="submission" date="2017-10" db="EMBL/GenBank/DDBJ databases">
        <authorList>
            <consortium name="Urmite Genomes"/>
        </authorList>
    </citation>
    <scope>NUCLEOTIDE SEQUENCE [LARGE SCALE GENOMIC DNA]</scope>
    <source>
        <strain evidence="1 2">FB-527</strain>
    </source>
</reference>
<name>A0A7Z7IKW2_9MYCO</name>
<keyword evidence="2" id="KW-1185">Reference proteome</keyword>
<dbReference type="EMBL" id="OCTY01000002">
    <property type="protein sequence ID" value="SOJ55127.1"/>
    <property type="molecule type" value="Genomic_DNA"/>
</dbReference>
<sequence length="56" mass="6065">MTLSASYRPTVSALRAAGIPKAGRNAWYFDAVSNEFRRLTPAVRTELSGKPKPADA</sequence>
<accession>A0A7Z7IKW2</accession>
<dbReference type="AlphaFoldDB" id="A0A7Z7IKW2"/>
<dbReference type="Proteomes" id="UP000554965">
    <property type="component" value="Unassembled WGS sequence"/>
</dbReference>
<evidence type="ECO:0000313" key="1">
    <source>
        <dbReference type="EMBL" id="SOJ55127.1"/>
    </source>
</evidence>